<accession>A0A448XRQ3</accession>
<comment type="caution">
    <text evidence="1">The sequence shown here is derived from an EMBL/GenBank/DDBJ whole genome shotgun (WGS) entry which is preliminary data.</text>
</comment>
<evidence type="ECO:0000313" key="2">
    <source>
        <dbReference type="Proteomes" id="UP000784294"/>
    </source>
</evidence>
<reference evidence="1" key="1">
    <citation type="submission" date="2018-11" db="EMBL/GenBank/DDBJ databases">
        <authorList>
            <consortium name="Pathogen Informatics"/>
        </authorList>
    </citation>
    <scope>NUCLEOTIDE SEQUENCE</scope>
</reference>
<gene>
    <name evidence="1" type="ORF">PXEA_LOCUS36753</name>
</gene>
<dbReference type="EMBL" id="CAAALY010280346">
    <property type="protein sequence ID" value="VEL43313.1"/>
    <property type="molecule type" value="Genomic_DNA"/>
</dbReference>
<evidence type="ECO:0000313" key="1">
    <source>
        <dbReference type="EMBL" id="VEL43313.1"/>
    </source>
</evidence>
<protein>
    <submittedName>
        <fullName evidence="1">Uncharacterized protein</fullName>
    </submittedName>
</protein>
<proteinExistence type="predicted"/>
<sequence length="96" mass="10364">MAPLLESIQDSAELVELPGLHPSSCSSGVSPFASVRVSDLPVDRYTKPTIKHSSTDKIASFTSDDEIHIKRSRSITSPLPELIPDSGVGHLDPVLW</sequence>
<dbReference type="AlphaFoldDB" id="A0A448XRQ3"/>
<name>A0A448XRQ3_9PLAT</name>
<dbReference type="Proteomes" id="UP000784294">
    <property type="component" value="Unassembled WGS sequence"/>
</dbReference>
<feature type="non-terminal residue" evidence="1">
    <location>
        <position position="96"/>
    </location>
</feature>
<keyword evidence="2" id="KW-1185">Reference proteome</keyword>
<organism evidence="1 2">
    <name type="scientific">Protopolystoma xenopodis</name>
    <dbReference type="NCBI Taxonomy" id="117903"/>
    <lineage>
        <taxon>Eukaryota</taxon>
        <taxon>Metazoa</taxon>
        <taxon>Spiralia</taxon>
        <taxon>Lophotrochozoa</taxon>
        <taxon>Platyhelminthes</taxon>
        <taxon>Monogenea</taxon>
        <taxon>Polyopisthocotylea</taxon>
        <taxon>Polystomatidea</taxon>
        <taxon>Polystomatidae</taxon>
        <taxon>Protopolystoma</taxon>
    </lineage>
</organism>